<organism evidence="1 2">
    <name type="scientific">Alistipes onderdonkii</name>
    <dbReference type="NCBI Taxonomy" id="328813"/>
    <lineage>
        <taxon>Bacteria</taxon>
        <taxon>Pseudomonadati</taxon>
        <taxon>Bacteroidota</taxon>
        <taxon>Bacteroidia</taxon>
        <taxon>Bacteroidales</taxon>
        <taxon>Rikenellaceae</taxon>
        <taxon>Alistipes</taxon>
    </lineage>
</organism>
<proteinExistence type="predicted"/>
<sequence length="127" mass="13894">MKKFIFILCAAFLTFALVLGFITYNKTTQALLSVNIEALTNNENEETSNNEGSNNKGDGSKFYYEHLQGKPKTCILFRNVSLNGEISFSSEKQTGTLGYTSVKVEGIMEICDKGGSGCTAYSCQTTN</sequence>
<name>A0AAJ1FGL3_9BACT</name>
<comment type="caution">
    <text evidence="1">The sequence shown here is derived from an EMBL/GenBank/DDBJ whole genome shotgun (WGS) entry which is preliminary data.</text>
</comment>
<protein>
    <submittedName>
        <fullName evidence="1">Uncharacterized protein</fullName>
    </submittedName>
</protein>
<dbReference type="AlphaFoldDB" id="A0AAJ1FGL3"/>
<evidence type="ECO:0000313" key="2">
    <source>
        <dbReference type="Proteomes" id="UP001205035"/>
    </source>
</evidence>
<gene>
    <name evidence="1" type="ORF">NE651_10090</name>
</gene>
<dbReference type="Proteomes" id="UP001205035">
    <property type="component" value="Unassembled WGS sequence"/>
</dbReference>
<accession>A0AAJ1FGL3</accession>
<dbReference type="RefSeq" id="WP_018697476.1">
    <property type="nucleotide sequence ID" value="NZ_AP025562.1"/>
</dbReference>
<evidence type="ECO:0000313" key="1">
    <source>
        <dbReference type="EMBL" id="MCQ5083239.1"/>
    </source>
</evidence>
<reference evidence="1" key="1">
    <citation type="submission" date="2022-06" db="EMBL/GenBank/DDBJ databases">
        <title>Isolation of gut microbiota from human fecal samples.</title>
        <authorList>
            <person name="Pamer E.G."/>
            <person name="Barat B."/>
            <person name="Waligurski E."/>
            <person name="Medina S."/>
            <person name="Paddock L."/>
            <person name="Mostad J."/>
        </authorList>
    </citation>
    <scope>NUCLEOTIDE SEQUENCE</scope>
    <source>
        <strain evidence="1">DFI.6.22</strain>
    </source>
</reference>
<dbReference type="EMBL" id="JANGBQ010000013">
    <property type="protein sequence ID" value="MCQ5083239.1"/>
    <property type="molecule type" value="Genomic_DNA"/>
</dbReference>